<dbReference type="EMBL" id="JASKHM010000001">
    <property type="protein sequence ID" value="MEQ4481053.1"/>
    <property type="molecule type" value="Genomic_DNA"/>
</dbReference>
<comment type="caution">
    <text evidence="7">The sequence shown here is derived from an EMBL/GenBank/DDBJ whole genome shotgun (WGS) entry which is preliminary data.</text>
</comment>
<feature type="chain" id="PRO_5045178051" evidence="6">
    <location>
        <begin position="22"/>
        <end position="459"/>
    </location>
</feature>
<dbReference type="Proteomes" id="UP001493487">
    <property type="component" value="Unassembled WGS sequence"/>
</dbReference>
<evidence type="ECO:0000313" key="8">
    <source>
        <dbReference type="Proteomes" id="UP001493487"/>
    </source>
</evidence>
<feature type="compositionally biased region" description="Polar residues" evidence="5">
    <location>
        <begin position="42"/>
        <end position="53"/>
    </location>
</feature>
<dbReference type="Pfam" id="PF01547">
    <property type="entry name" value="SBP_bac_1"/>
    <property type="match status" value="1"/>
</dbReference>
<dbReference type="PROSITE" id="PS51257">
    <property type="entry name" value="PROKAR_LIPOPROTEIN"/>
    <property type="match status" value="1"/>
</dbReference>
<dbReference type="Gene3D" id="3.40.190.10">
    <property type="entry name" value="Periplasmic binding protein-like II"/>
    <property type="match status" value="1"/>
</dbReference>
<proteinExistence type="inferred from homology"/>
<dbReference type="PANTHER" id="PTHR43649">
    <property type="entry name" value="ARABINOSE-BINDING PROTEIN-RELATED"/>
    <property type="match status" value="1"/>
</dbReference>
<keyword evidence="3" id="KW-0813">Transport</keyword>
<dbReference type="SUPFAM" id="SSF53850">
    <property type="entry name" value="Periplasmic binding protein-like II"/>
    <property type="match status" value="1"/>
</dbReference>
<evidence type="ECO:0000256" key="5">
    <source>
        <dbReference type="SAM" id="MobiDB-lite"/>
    </source>
</evidence>
<protein>
    <submittedName>
        <fullName evidence="7">Extracellular solute-binding protein</fullName>
    </submittedName>
</protein>
<feature type="compositionally biased region" description="Polar residues" evidence="5">
    <location>
        <begin position="23"/>
        <end position="36"/>
    </location>
</feature>
<organism evidence="7 8">
    <name type="scientific">Cohnella silvisoli</name>
    <dbReference type="NCBI Taxonomy" id="2873699"/>
    <lineage>
        <taxon>Bacteria</taxon>
        <taxon>Bacillati</taxon>
        <taxon>Bacillota</taxon>
        <taxon>Bacilli</taxon>
        <taxon>Bacillales</taxon>
        <taxon>Paenibacillaceae</taxon>
        <taxon>Cohnella</taxon>
    </lineage>
</organism>
<evidence type="ECO:0000256" key="4">
    <source>
        <dbReference type="ARBA" id="ARBA00022729"/>
    </source>
</evidence>
<dbReference type="InterPro" id="IPR050490">
    <property type="entry name" value="Bact_solute-bd_prot1"/>
</dbReference>
<comment type="similarity">
    <text evidence="2">Belongs to the bacterial solute-binding protein 1 family.</text>
</comment>
<evidence type="ECO:0000256" key="2">
    <source>
        <dbReference type="ARBA" id="ARBA00008520"/>
    </source>
</evidence>
<evidence type="ECO:0000256" key="6">
    <source>
        <dbReference type="SAM" id="SignalP"/>
    </source>
</evidence>
<keyword evidence="4 6" id="KW-0732">Signal</keyword>
<dbReference type="RefSeq" id="WP_232182556.1">
    <property type="nucleotide sequence ID" value="NZ_JAIOAP010000001.1"/>
</dbReference>
<evidence type="ECO:0000256" key="3">
    <source>
        <dbReference type="ARBA" id="ARBA00022448"/>
    </source>
</evidence>
<name>A0ABV1KLU5_9BACL</name>
<comment type="subcellular location">
    <subcellularLocation>
        <location evidence="1">Cell envelope</location>
    </subcellularLocation>
</comment>
<reference evidence="7 8" key="1">
    <citation type="journal article" date="2023" name="Genome Announc.">
        <title>Pan-Genome Analyses of the Genus Cohnella and Proposal of the Novel Species Cohnella silvisoli sp. nov., Isolated from Forest Soil.</title>
        <authorList>
            <person name="Wang C."/>
            <person name="Mao L."/>
            <person name="Bao G."/>
            <person name="Zhu H."/>
        </authorList>
    </citation>
    <scope>NUCLEOTIDE SEQUENCE [LARGE SCALE GENOMIC DNA]</scope>
    <source>
        <strain evidence="7 8">NL03-T5-1</strain>
    </source>
</reference>
<dbReference type="PANTHER" id="PTHR43649:SF31">
    <property type="entry name" value="SN-GLYCEROL-3-PHOSPHATE-BINDING PERIPLASMIC PROTEIN UGPB"/>
    <property type="match status" value="1"/>
</dbReference>
<accession>A0ABV1KLU5</accession>
<evidence type="ECO:0000313" key="7">
    <source>
        <dbReference type="EMBL" id="MEQ4481053.1"/>
    </source>
</evidence>
<evidence type="ECO:0000256" key="1">
    <source>
        <dbReference type="ARBA" id="ARBA00004196"/>
    </source>
</evidence>
<keyword evidence="8" id="KW-1185">Reference proteome</keyword>
<sequence>MKWKTLLLFCAVLMLAASVSACGSNKNENSTPSSPAAETKSTESASTEPSNSGEAPVAELEGDFEIQYFVGGYGDAWWKSVIAQFKEKYPKLNIKESAGPKINDQMKPRWIQGDPPDVIYLDGAGSNARQQIEDGQLLDLTDWIKEAANIDGEKITDKLIGQPDLFDGKVYTLPLVFGSWGVFYDKALFTQNNWEVPTDFESFLTVSEKIKAAGISPLVHAGVYPGYLVGGVLNPAIVSANGDDASILVDIANAKEGVYKSEAVLKALGQLVTLRDKGYLDKSAIALNHTDSQIQFLQHKDAFIPNGLWLENEMKKDTPAGFSFGWLPSITQAPGGKYVAVPYTNAIAIAKKAKNPEAAKAFLQFIYTSKAAVEWAEKTGALMNLKIDLESANASEVSKAAAKFYSSDNIVVAPTFAYAGEMGKTIEDATIALIDGKITPEQWAERAEKQAATERSKAK</sequence>
<feature type="region of interest" description="Disordered" evidence="5">
    <location>
        <begin position="23"/>
        <end position="56"/>
    </location>
</feature>
<gene>
    <name evidence="7" type="ORF">QJS35_01450</name>
</gene>
<feature type="signal peptide" evidence="6">
    <location>
        <begin position="1"/>
        <end position="21"/>
    </location>
</feature>
<dbReference type="InterPro" id="IPR006059">
    <property type="entry name" value="SBP"/>
</dbReference>